<feature type="compositionally biased region" description="Polar residues" evidence="10">
    <location>
        <begin position="411"/>
        <end position="420"/>
    </location>
</feature>
<dbReference type="InterPro" id="IPR037362">
    <property type="entry name" value="CAS_fam"/>
</dbReference>
<dbReference type="RefSeq" id="XP_022250934.1">
    <property type="nucleotide sequence ID" value="XM_022395226.1"/>
</dbReference>
<gene>
    <name evidence="13" type="primary">LOC106467109</name>
</gene>
<dbReference type="InterPro" id="IPR021901">
    <property type="entry name" value="CAS_C"/>
</dbReference>
<evidence type="ECO:0000256" key="7">
    <source>
        <dbReference type="ARBA" id="ARBA00022889"/>
    </source>
</evidence>
<dbReference type="Gene3D" id="2.30.30.40">
    <property type="entry name" value="SH3 Domains"/>
    <property type="match status" value="1"/>
</dbReference>
<dbReference type="InterPro" id="IPR001452">
    <property type="entry name" value="SH3_domain"/>
</dbReference>
<keyword evidence="12" id="KW-1185">Reference proteome</keyword>
<organism evidence="12 13">
    <name type="scientific">Limulus polyphemus</name>
    <name type="common">Atlantic horseshoe crab</name>
    <dbReference type="NCBI Taxonomy" id="6850"/>
    <lineage>
        <taxon>Eukaryota</taxon>
        <taxon>Metazoa</taxon>
        <taxon>Ecdysozoa</taxon>
        <taxon>Arthropoda</taxon>
        <taxon>Chelicerata</taxon>
        <taxon>Merostomata</taxon>
        <taxon>Xiphosura</taxon>
        <taxon>Limulidae</taxon>
        <taxon>Limulus</taxon>
    </lineage>
</organism>
<dbReference type="InterPro" id="IPR014928">
    <property type="entry name" value="Serine_rich_dom"/>
</dbReference>
<dbReference type="SUPFAM" id="SSF50044">
    <property type="entry name" value="SH3-domain"/>
    <property type="match status" value="1"/>
</dbReference>
<keyword evidence="8" id="KW-0965">Cell junction</keyword>
<dbReference type="Gene3D" id="1.20.120.230">
    <property type="entry name" value="Alpha-catenin/vinculin-like"/>
    <property type="match status" value="1"/>
</dbReference>
<dbReference type="Gene3D" id="1.20.120.830">
    <property type="entry name" value="Serine-rich domain"/>
    <property type="match status" value="1"/>
</dbReference>
<dbReference type="SMART" id="SM00326">
    <property type="entry name" value="SH3"/>
    <property type="match status" value="1"/>
</dbReference>
<accession>A0ABM1T4X8</accession>
<evidence type="ECO:0000256" key="2">
    <source>
        <dbReference type="ARBA" id="ARBA00004496"/>
    </source>
</evidence>
<feature type="region of interest" description="Disordered" evidence="10">
    <location>
        <begin position="155"/>
        <end position="177"/>
    </location>
</feature>
<dbReference type="PROSITE" id="PS50002">
    <property type="entry name" value="SH3"/>
    <property type="match status" value="1"/>
</dbReference>
<protein>
    <submittedName>
        <fullName evidence="13">Breast cancer anti-estrogen resistance protein 1-like</fullName>
    </submittedName>
</protein>
<keyword evidence="7" id="KW-0130">Cell adhesion</keyword>
<sequence>MEALSDFSRLNCLAKALYDNIAEAPDEIAFRKGDVLTVLEQNTQGLEGWWLCSLRGRQGIAPGNRLRLLPGMYDPSGMGFAGGVAAISGEAPIVAGTYPGPGVRHARRRSWHVNPNKVVMPQKVGDVYLYDVPVGTRITEEYDVPPTRYGASLNHSLPYDIPPGSQAGSYDTPPSPRAVLIQSTYDEPRSNAPVNVDIDVYDEPQVSYSVKKTYDTHGSGKVHDYDLPNSEDCIDYAGKATSKGEYDIPLCPTNKTSAVELYNVPPSSRSSGVSLLSTSSSSQLSPTSSHSSLNASLSLSSLCGSNRSSIEPQTNDLYDIPQSEPRRVEEITAGYSPAKNVANTTWPLRSQPNLYDVAPSPQALQTYDLPPTPRPTQKPHLEEPYDVPPQVTRDISPCISKTPSDEVDTGQRLSTTSTESVLPPLEGKELPLALDAAMELLMNRHQDVQATINKLFGFFSSSCRKRQKLEEKLYDIQVTCQKLRTALSEFVDFTYGALANSTHASDKTLSYKLFKLIKPLVDSNKIVEATTQSLDEKGWLIIGLISEEPGTPDELDQLVACARGLVEDVRLVSSFIQGNSSLIFKRSTLLLTDKSSSALETDGPGSQQAGILTKGYRLQERPLPSPPVQITKIDDELPLEGKEWMNDYDYVSLESKETVKKENDEIKAALPSELRKSFENLVKQSEVQVKEDYKSFYIENSSKDKFHRLDPNDRQLIHFYSAQVETHMLHLTNAIDAFLTTVKNNQPPKIFIGHSKFVVIGAHKMVYIGDTLNRNVSNPELKTQVMERSNTLCESLKTLVSNTKKAAVQFPSVIAVQEMIDSVVDVSHVAKALQLSITQAASPM</sequence>
<evidence type="ECO:0000256" key="6">
    <source>
        <dbReference type="ARBA" id="ARBA00022553"/>
    </source>
</evidence>
<feature type="region of interest" description="Disordered" evidence="10">
    <location>
        <begin position="268"/>
        <end position="291"/>
    </location>
</feature>
<dbReference type="Proteomes" id="UP000694941">
    <property type="component" value="Unplaced"/>
</dbReference>
<evidence type="ECO:0000256" key="1">
    <source>
        <dbReference type="ARBA" id="ARBA00004246"/>
    </source>
</evidence>
<dbReference type="Pfam" id="PF12026">
    <property type="entry name" value="CAS_C"/>
    <property type="match status" value="1"/>
</dbReference>
<evidence type="ECO:0000256" key="3">
    <source>
        <dbReference type="ARBA" id="ARBA00007848"/>
    </source>
</evidence>
<dbReference type="CDD" id="cd11564">
    <property type="entry name" value="FAT-like_CAS_C"/>
    <property type="match status" value="1"/>
</dbReference>
<feature type="domain" description="SH3" evidence="11">
    <location>
        <begin position="9"/>
        <end position="71"/>
    </location>
</feature>
<evidence type="ECO:0000313" key="12">
    <source>
        <dbReference type="Proteomes" id="UP000694941"/>
    </source>
</evidence>
<name>A0ABM1T4X8_LIMPO</name>
<keyword evidence="6" id="KW-0597">Phosphoprotein</keyword>
<evidence type="ECO:0000256" key="9">
    <source>
        <dbReference type="PROSITE-ProRule" id="PRU00192"/>
    </source>
</evidence>
<keyword evidence="5" id="KW-0963">Cytoplasm</keyword>
<dbReference type="PANTHER" id="PTHR10654:SF18">
    <property type="entry name" value="IP17195P"/>
    <property type="match status" value="1"/>
</dbReference>
<dbReference type="InterPro" id="IPR038319">
    <property type="entry name" value="Serine_rich_sf"/>
</dbReference>
<dbReference type="Pfam" id="PF08824">
    <property type="entry name" value="Serine_rich"/>
    <property type="match status" value="1"/>
</dbReference>
<dbReference type="CDD" id="cd11844">
    <property type="entry name" value="SH3_CAS"/>
    <property type="match status" value="1"/>
</dbReference>
<comment type="subcellular location">
    <subcellularLocation>
        <location evidence="1">Cell junction</location>
        <location evidence="1">Focal adhesion</location>
    </subcellularLocation>
    <subcellularLocation>
        <location evidence="2">Cytoplasm</location>
    </subcellularLocation>
</comment>
<dbReference type="InterPro" id="IPR036028">
    <property type="entry name" value="SH3-like_dom_sf"/>
</dbReference>
<keyword evidence="4 9" id="KW-0728">SH3 domain</keyword>
<evidence type="ECO:0000256" key="8">
    <source>
        <dbReference type="ARBA" id="ARBA00022949"/>
    </source>
</evidence>
<proteinExistence type="inferred from homology"/>
<evidence type="ECO:0000259" key="11">
    <source>
        <dbReference type="PROSITE" id="PS50002"/>
    </source>
</evidence>
<dbReference type="Pfam" id="PF00018">
    <property type="entry name" value="SH3_1"/>
    <property type="match status" value="1"/>
</dbReference>
<comment type="similarity">
    <text evidence="3">Belongs to the CAS family.</text>
</comment>
<feature type="region of interest" description="Disordered" evidence="10">
    <location>
        <begin position="363"/>
        <end position="422"/>
    </location>
</feature>
<dbReference type="CDD" id="cd11549">
    <property type="entry name" value="Serine_rich_CAS"/>
    <property type="match status" value="1"/>
</dbReference>
<dbReference type="GeneID" id="106467109"/>
<reference evidence="13" key="1">
    <citation type="submission" date="2025-08" db="UniProtKB">
        <authorList>
            <consortium name="RefSeq"/>
        </authorList>
    </citation>
    <scope>IDENTIFICATION</scope>
    <source>
        <tissue evidence="13">Muscle</tissue>
    </source>
</reference>
<evidence type="ECO:0000256" key="4">
    <source>
        <dbReference type="ARBA" id="ARBA00022443"/>
    </source>
</evidence>
<evidence type="ECO:0000313" key="13">
    <source>
        <dbReference type="RefSeq" id="XP_022250934.1"/>
    </source>
</evidence>
<evidence type="ECO:0000256" key="5">
    <source>
        <dbReference type="ARBA" id="ARBA00022490"/>
    </source>
</evidence>
<dbReference type="PANTHER" id="PTHR10654">
    <property type="entry name" value="CAS SCAFFOLDING PROTEIN"/>
    <property type="match status" value="1"/>
</dbReference>
<evidence type="ECO:0000256" key="10">
    <source>
        <dbReference type="SAM" id="MobiDB-lite"/>
    </source>
</evidence>